<name>A0A815WU53_9BILA</name>
<proteinExistence type="predicted"/>
<sequence>MTANTIEKYYDIWALRTLSETILNYDVLHRIWSLETIGIYCKASLVKNILNIHEKPFSIKRGLLEVRSAFGGAGLYKMDSTKNCYYSGANRTCEHVPFHLCMREKNQARIFINPKFIHRRLHNIK</sequence>
<dbReference type="AlphaFoldDB" id="A0A815WU53"/>
<comment type="caution">
    <text evidence="1">The sequence shown here is derived from an EMBL/GenBank/DDBJ whole genome shotgun (WGS) entry which is preliminary data.</text>
</comment>
<accession>A0A815WU53</accession>
<dbReference type="EMBL" id="CAJNOL010015361">
    <property type="protein sequence ID" value="CAF1671393.1"/>
    <property type="molecule type" value="Genomic_DNA"/>
</dbReference>
<organism evidence="1 3">
    <name type="scientific">Rotaria sordida</name>
    <dbReference type="NCBI Taxonomy" id="392033"/>
    <lineage>
        <taxon>Eukaryota</taxon>
        <taxon>Metazoa</taxon>
        <taxon>Spiralia</taxon>
        <taxon>Gnathifera</taxon>
        <taxon>Rotifera</taxon>
        <taxon>Eurotatoria</taxon>
        <taxon>Bdelloidea</taxon>
        <taxon>Philodinida</taxon>
        <taxon>Philodinidae</taxon>
        <taxon>Rotaria</taxon>
    </lineage>
</organism>
<dbReference type="Proteomes" id="UP000663870">
    <property type="component" value="Unassembled WGS sequence"/>
</dbReference>
<dbReference type="EMBL" id="CAJNOH010013469">
    <property type="protein sequence ID" value="CAF1546160.1"/>
    <property type="molecule type" value="Genomic_DNA"/>
</dbReference>
<evidence type="ECO:0000313" key="1">
    <source>
        <dbReference type="EMBL" id="CAF1546160.1"/>
    </source>
</evidence>
<gene>
    <name evidence="2" type="ORF">JXQ802_LOCUS57651</name>
    <name evidence="1" type="ORF">PYM288_LOCUS41049</name>
</gene>
<evidence type="ECO:0000313" key="2">
    <source>
        <dbReference type="EMBL" id="CAF1671393.1"/>
    </source>
</evidence>
<evidence type="ECO:0000313" key="3">
    <source>
        <dbReference type="Proteomes" id="UP000663854"/>
    </source>
</evidence>
<reference evidence="1" key="1">
    <citation type="submission" date="2021-02" db="EMBL/GenBank/DDBJ databases">
        <authorList>
            <person name="Nowell W R."/>
        </authorList>
    </citation>
    <scope>NUCLEOTIDE SEQUENCE</scope>
</reference>
<keyword evidence="4" id="KW-1185">Reference proteome</keyword>
<evidence type="ECO:0000313" key="4">
    <source>
        <dbReference type="Proteomes" id="UP000663870"/>
    </source>
</evidence>
<protein>
    <submittedName>
        <fullName evidence="1">Uncharacterized protein</fullName>
    </submittedName>
</protein>
<dbReference type="Proteomes" id="UP000663854">
    <property type="component" value="Unassembled WGS sequence"/>
</dbReference>